<name>A0A6A5W5Z3_9PLEO</name>
<accession>A0A6A5W5Z3</accession>
<evidence type="ECO:0000259" key="2">
    <source>
        <dbReference type="PROSITE" id="PS50828"/>
    </source>
</evidence>
<dbReference type="InterPro" id="IPR009060">
    <property type="entry name" value="UBA-like_sf"/>
</dbReference>
<dbReference type="OrthoDB" id="443981at2759"/>
<dbReference type="AlphaFoldDB" id="A0A6A5W5Z3"/>
<reference evidence="3" key="1">
    <citation type="journal article" date="2020" name="Stud. Mycol.">
        <title>101 Dothideomycetes genomes: a test case for predicting lifestyles and emergence of pathogens.</title>
        <authorList>
            <person name="Haridas S."/>
            <person name="Albert R."/>
            <person name="Binder M."/>
            <person name="Bloem J."/>
            <person name="Labutti K."/>
            <person name="Salamov A."/>
            <person name="Andreopoulos B."/>
            <person name="Baker S."/>
            <person name="Barry K."/>
            <person name="Bills G."/>
            <person name="Bluhm B."/>
            <person name="Cannon C."/>
            <person name="Castanera R."/>
            <person name="Culley D."/>
            <person name="Daum C."/>
            <person name="Ezra D."/>
            <person name="Gonzalez J."/>
            <person name="Henrissat B."/>
            <person name="Kuo A."/>
            <person name="Liang C."/>
            <person name="Lipzen A."/>
            <person name="Lutzoni F."/>
            <person name="Magnuson J."/>
            <person name="Mondo S."/>
            <person name="Nolan M."/>
            <person name="Ohm R."/>
            <person name="Pangilinan J."/>
            <person name="Park H.-J."/>
            <person name="Ramirez L."/>
            <person name="Alfaro M."/>
            <person name="Sun H."/>
            <person name="Tritt A."/>
            <person name="Yoshinaga Y."/>
            <person name="Zwiers L.-H."/>
            <person name="Turgeon B."/>
            <person name="Goodwin S."/>
            <person name="Spatafora J."/>
            <person name="Crous P."/>
            <person name="Grigoriev I."/>
        </authorList>
    </citation>
    <scope>NUCLEOTIDE SEQUENCE</scope>
    <source>
        <strain evidence="3">CBS 123094</strain>
    </source>
</reference>
<dbReference type="PANTHER" id="PTHR46535">
    <property type="entry name" value="NEDD4-BINDING PROTEIN 2"/>
    <property type="match status" value="1"/>
</dbReference>
<dbReference type="SUPFAM" id="SSF160443">
    <property type="entry name" value="SMR domain-like"/>
    <property type="match status" value="1"/>
</dbReference>
<dbReference type="GO" id="GO:0005634">
    <property type="term" value="C:nucleus"/>
    <property type="evidence" value="ECO:0007669"/>
    <property type="project" value="TreeGrafter"/>
</dbReference>
<dbReference type="CDD" id="cd14279">
    <property type="entry name" value="CUE"/>
    <property type="match status" value="1"/>
</dbReference>
<evidence type="ECO:0000256" key="1">
    <source>
        <dbReference type="SAM" id="MobiDB-lite"/>
    </source>
</evidence>
<organism evidence="3 4">
    <name type="scientific">Amniculicola lignicola CBS 123094</name>
    <dbReference type="NCBI Taxonomy" id="1392246"/>
    <lineage>
        <taxon>Eukaryota</taxon>
        <taxon>Fungi</taxon>
        <taxon>Dikarya</taxon>
        <taxon>Ascomycota</taxon>
        <taxon>Pezizomycotina</taxon>
        <taxon>Dothideomycetes</taxon>
        <taxon>Pleosporomycetidae</taxon>
        <taxon>Pleosporales</taxon>
        <taxon>Amniculicolaceae</taxon>
        <taxon>Amniculicola</taxon>
    </lineage>
</organism>
<dbReference type="Pfam" id="PF26286">
    <property type="entry name" value="UBA_10"/>
    <property type="match status" value="1"/>
</dbReference>
<gene>
    <name evidence="3" type="ORF">P154DRAFT_622568</name>
</gene>
<dbReference type="GO" id="GO:0004519">
    <property type="term" value="F:endonuclease activity"/>
    <property type="evidence" value="ECO:0007669"/>
    <property type="project" value="TreeGrafter"/>
</dbReference>
<dbReference type="InterPro" id="IPR002625">
    <property type="entry name" value="Smr_dom"/>
</dbReference>
<dbReference type="SUPFAM" id="SSF46934">
    <property type="entry name" value="UBA-like"/>
    <property type="match status" value="1"/>
</dbReference>
<proteinExistence type="predicted"/>
<dbReference type="InterPro" id="IPR052772">
    <property type="entry name" value="Endo/PolyKinase_Domain-Protein"/>
</dbReference>
<evidence type="ECO:0000313" key="3">
    <source>
        <dbReference type="EMBL" id="KAF1997290.1"/>
    </source>
</evidence>
<feature type="region of interest" description="Disordered" evidence="1">
    <location>
        <begin position="97"/>
        <end position="123"/>
    </location>
</feature>
<dbReference type="PROSITE" id="PS50828">
    <property type="entry name" value="SMR"/>
    <property type="match status" value="1"/>
</dbReference>
<evidence type="ECO:0000313" key="4">
    <source>
        <dbReference type="Proteomes" id="UP000799779"/>
    </source>
</evidence>
<dbReference type="Gene3D" id="3.30.1370.110">
    <property type="match status" value="1"/>
</dbReference>
<dbReference type="InterPro" id="IPR058864">
    <property type="entry name" value="UBA_10"/>
</dbReference>
<dbReference type="InterPro" id="IPR036063">
    <property type="entry name" value="Smr_dom_sf"/>
</dbReference>
<protein>
    <recommendedName>
        <fullName evidence="2">Smr domain-containing protein</fullName>
    </recommendedName>
</protein>
<feature type="compositionally biased region" description="Low complexity" evidence="1">
    <location>
        <begin position="97"/>
        <end position="118"/>
    </location>
</feature>
<dbReference type="PANTHER" id="PTHR46535:SF1">
    <property type="entry name" value="NEDD4-BINDING PROTEIN 2"/>
    <property type="match status" value="1"/>
</dbReference>
<sequence>MVDDSEIERLEKEFCPPIDPALFYSIWHDVHDQEDAVAQARAMLDMLKADALQEQDSLFDPSGSSGDVMPADLESNAESWVSQTPLTGGSGLSTDVSNLSLGASGSPSGSGSSESSEGYFRDTESFDTQTKEAVLCGIFPKLRKGLIVFRLRKCDGDFEKATDELLNLVYFEGEDGIPAEGVARGIDAFSEDHHIPHKGKKGKRKGGRKAKWTSYDSALAEDVDGTAAKSGTNKWQEGNKDVDFIASKTNLEKKAIASIYHANGASRSAAILAIVAKDITANRKTEPDAGILNDALDLNADFPALDLDHTLALIRLTTPSTASAHELAKALATRSGSASPISPTRIIPHYAPLQLPNPAPESPTRLPSLAPSLISPSSASLAEARSAAFTQASAAHRKGKSTPLMKAAAGYYAQIGRDLTSHLHAMSELDADAHVAAQSSSTVLDLHGVSVHNATRIAKLRTRAWWDGLGEKRIPGGGRNTGAGGYRIVTGLGRHSEGGRGVLGPAVGKVLIKEGWKVEFATGELVVSGLARRR</sequence>
<dbReference type="EMBL" id="ML977615">
    <property type="protein sequence ID" value="KAF1997290.1"/>
    <property type="molecule type" value="Genomic_DNA"/>
</dbReference>
<feature type="domain" description="Smr" evidence="2">
    <location>
        <begin position="444"/>
        <end position="534"/>
    </location>
</feature>
<dbReference type="Proteomes" id="UP000799779">
    <property type="component" value="Unassembled WGS sequence"/>
</dbReference>
<keyword evidence="4" id="KW-1185">Reference proteome</keyword>